<evidence type="ECO:0000256" key="8">
    <source>
        <dbReference type="ARBA" id="ARBA00022989"/>
    </source>
</evidence>
<comment type="catalytic activity">
    <reaction evidence="1">
        <text>ATP + protein L-histidine = ADP + protein N-phospho-L-histidine.</text>
        <dbReference type="EC" id="2.7.13.3"/>
    </reaction>
</comment>
<dbReference type="InterPro" id="IPR036097">
    <property type="entry name" value="HisK_dim/P_sf"/>
</dbReference>
<sequence length="341" mass="39034">MIKRLIDVLDENRLWFIVVLALNILFGTLLWIIDSSSFSYIFPVMLIGSLIVYCSTIFICYINDNKRAKAFNDFLADPSKTNEDKIMNLFHGSQKNSVIEAGELLRSNLSDLKIKSAEMNEYEEYIEAWAHEIKTPLGLMTFVLDNRKEELSPSVYAKLEYSRTKIQENIERMLYYARLKATSNDFIFKELSLTEVCEDVLDEYSPILKEQNISITLNIDNLHVVSDKKSIEFIIRQIISNSIKYKNTDASNPYISLSAEETDKAIILTIRDNGIGVKPYDLPFVFEKGFTGEIGEIRKNSTGMGLYLSKQVAKSLKINIEASESYTDGLEIRLSFPKVEN</sequence>
<keyword evidence="14" id="KW-1185">Reference proteome</keyword>
<evidence type="ECO:0000256" key="5">
    <source>
        <dbReference type="ARBA" id="ARBA00022679"/>
    </source>
</evidence>
<dbReference type="SMART" id="SM00387">
    <property type="entry name" value="HATPase_c"/>
    <property type="match status" value="1"/>
</dbReference>
<evidence type="ECO:0000256" key="7">
    <source>
        <dbReference type="ARBA" id="ARBA00022777"/>
    </source>
</evidence>
<feature type="transmembrane region" description="Helical" evidence="11">
    <location>
        <begin position="39"/>
        <end position="62"/>
    </location>
</feature>
<name>A0A7X2MZG4_9CLOT</name>
<proteinExistence type="predicted"/>
<comment type="caution">
    <text evidence="13">The sequence shown here is derived from an EMBL/GenBank/DDBJ whole genome shotgun (WGS) entry which is preliminary data.</text>
</comment>
<keyword evidence="5" id="KW-0808">Transferase</keyword>
<dbReference type="SUPFAM" id="SSF47384">
    <property type="entry name" value="Homodimeric domain of signal transducing histidine kinase"/>
    <property type="match status" value="1"/>
</dbReference>
<reference evidence="13 14" key="1">
    <citation type="submission" date="2019-08" db="EMBL/GenBank/DDBJ databases">
        <title>In-depth cultivation of the pig gut microbiome towards novel bacterial diversity and tailored functional studies.</title>
        <authorList>
            <person name="Wylensek D."/>
            <person name="Hitch T.C.A."/>
            <person name="Clavel T."/>
        </authorList>
    </citation>
    <scope>NUCLEOTIDE SEQUENCE [LARGE SCALE GENOMIC DNA]</scope>
    <source>
        <strain evidence="13 14">WCA-383-APC-5B</strain>
    </source>
</reference>
<evidence type="ECO:0000313" key="13">
    <source>
        <dbReference type="EMBL" id="MSR91932.1"/>
    </source>
</evidence>
<dbReference type="GO" id="GO:0004721">
    <property type="term" value="F:phosphoprotein phosphatase activity"/>
    <property type="evidence" value="ECO:0007669"/>
    <property type="project" value="TreeGrafter"/>
</dbReference>
<accession>A0A7X2MZG4</accession>
<dbReference type="Gene3D" id="3.30.565.10">
    <property type="entry name" value="Histidine kinase-like ATPase, C-terminal domain"/>
    <property type="match status" value="1"/>
</dbReference>
<keyword evidence="6 11" id="KW-0812">Transmembrane</keyword>
<dbReference type="EC" id="2.7.13.3" evidence="3"/>
<keyword evidence="10 11" id="KW-0472">Membrane</keyword>
<evidence type="ECO:0000256" key="9">
    <source>
        <dbReference type="ARBA" id="ARBA00023012"/>
    </source>
</evidence>
<dbReference type="Pfam" id="PF02518">
    <property type="entry name" value="HATPase_c"/>
    <property type="match status" value="1"/>
</dbReference>
<dbReference type="InterPro" id="IPR036890">
    <property type="entry name" value="HATPase_C_sf"/>
</dbReference>
<dbReference type="PROSITE" id="PS50109">
    <property type="entry name" value="HIS_KIN"/>
    <property type="match status" value="1"/>
</dbReference>
<evidence type="ECO:0000256" key="2">
    <source>
        <dbReference type="ARBA" id="ARBA00004651"/>
    </source>
</evidence>
<comment type="subcellular location">
    <subcellularLocation>
        <location evidence="2">Cell membrane</location>
        <topology evidence="2">Multi-pass membrane protein</topology>
    </subcellularLocation>
</comment>
<dbReference type="PANTHER" id="PTHR45453:SF2">
    <property type="entry name" value="HISTIDINE KINASE"/>
    <property type="match status" value="1"/>
</dbReference>
<dbReference type="AlphaFoldDB" id="A0A7X2MZG4"/>
<dbReference type="GO" id="GO:0016036">
    <property type="term" value="P:cellular response to phosphate starvation"/>
    <property type="evidence" value="ECO:0007669"/>
    <property type="project" value="TreeGrafter"/>
</dbReference>
<dbReference type="InterPro" id="IPR050351">
    <property type="entry name" value="BphY/WalK/GraS-like"/>
</dbReference>
<dbReference type="SUPFAM" id="SSF55874">
    <property type="entry name" value="ATPase domain of HSP90 chaperone/DNA topoisomerase II/histidine kinase"/>
    <property type="match status" value="1"/>
</dbReference>
<evidence type="ECO:0000256" key="11">
    <source>
        <dbReference type="SAM" id="Phobius"/>
    </source>
</evidence>
<feature type="transmembrane region" description="Helical" evidence="11">
    <location>
        <begin position="12"/>
        <end position="33"/>
    </location>
</feature>
<evidence type="ECO:0000256" key="1">
    <source>
        <dbReference type="ARBA" id="ARBA00000085"/>
    </source>
</evidence>
<dbReference type="InterPro" id="IPR005467">
    <property type="entry name" value="His_kinase_dom"/>
</dbReference>
<dbReference type="Proteomes" id="UP000460287">
    <property type="component" value="Unassembled WGS sequence"/>
</dbReference>
<evidence type="ECO:0000256" key="10">
    <source>
        <dbReference type="ARBA" id="ARBA00023136"/>
    </source>
</evidence>
<evidence type="ECO:0000256" key="4">
    <source>
        <dbReference type="ARBA" id="ARBA00022475"/>
    </source>
</evidence>
<dbReference type="PANTHER" id="PTHR45453">
    <property type="entry name" value="PHOSPHATE REGULON SENSOR PROTEIN PHOR"/>
    <property type="match status" value="1"/>
</dbReference>
<keyword evidence="8 11" id="KW-1133">Transmembrane helix</keyword>
<dbReference type="EMBL" id="VULX01000018">
    <property type="protein sequence ID" value="MSR91932.1"/>
    <property type="molecule type" value="Genomic_DNA"/>
</dbReference>
<evidence type="ECO:0000259" key="12">
    <source>
        <dbReference type="PROSITE" id="PS50109"/>
    </source>
</evidence>
<organism evidence="13 14">
    <name type="scientific">Inconstantimicrobium porci</name>
    <dbReference type="NCBI Taxonomy" id="2652291"/>
    <lineage>
        <taxon>Bacteria</taxon>
        <taxon>Bacillati</taxon>
        <taxon>Bacillota</taxon>
        <taxon>Clostridia</taxon>
        <taxon>Eubacteriales</taxon>
        <taxon>Clostridiaceae</taxon>
        <taxon>Inconstantimicrobium</taxon>
    </lineage>
</organism>
<gene>
    <name evidence="13" type="ORF">FYJ33_11100</name>
</gene>
<evidence type="ECO:0000256" key="6">
    <source>
        <dbReference type="ARBA" id="ARBA00022692"/>
    </source>
</evidence>
<dbReference type="GO" id="GO:0000155">
    <property type="term" value="F:phosphorelay sensor kinase activity"/>
    <property type="evidence" value="ECO:0007669"/>
    <property type="project" value="InterPro"/>
</dbReference>
<keyword evidence="7 13" id="KW-0418">Kinase</keyword>
<evidence type="ECO:0000256" key="3">
    <source>
        <dbReference type="ARBA" id="ARBA00012438"/>
    </source>
</evidence>
<keyword evidence="9" id="KW-0902">Two-component regulatory system</keyword>
<dbReference type="GO" id="GO:0005886">
    <property type="term" value="C:plasma membrane"/>
    <property type="evidence" value="ECO:0007669"/>
    <property type="project" value="UniProtKB-SubCell"/>
</dbReference>
<feature type="domain" description="Histidine kinase" evidence="12">
    <location>
        <begin position="128"/>
        <end position="340"/>
    </location>
</feature>
<protein>
    <recommendedName>
        <fullName evidence="3">histidine kinase</fullName>
        <ecNumber evidence="3">2.7.13.3</ecNumber>
    </recommendedName>
</protein>
<evidence type="ECO:0000313" key="14">
    <source>
        <dbReference type="Proteomes" id="UP000460287"/>
    </source>
</evidence>
<keyword evidence="4" id="KW-1003">Cell membrane</keyword>
<dbReference type="InterPro" id="IPR003594">
    <property type="entry name" value="HATPase_dom"/>
</dbReference>